<evidence type="ECO:0000313" key="2">
    <source>
        <dbReference type="Proteomes" id="UP000823775"/>
    </source>
</evidence>
<gene>
    <name evidence="1" type="primary">SIP27_6</name>
    <name evidence="1" type="ORF">HAX54_028378</name>
</gene>
<name>A0ABS8V6B4_DATST</name>
<dbReference type="Proteomes" id="UP000823775">
    <property type="component" value="Unassembled WGS sequence"/>
</dbReference>
<evidence type="ECO:0000313" key="1">
    <source>
        <dbReference type="EMBL" id="MCD9641896.1"/>
    </source>
</evidence>
<protein>
    <submittedName>
        <fullName evidence="1">Kinesin motor domain containing protein, expressed</fullName>
    </submittedName>
</protein>
<reference evidence="1 2" key="1">
    <citation type="journal article" date="2021" name="BMC Genomics">
        <title>Datura genome reveals duplications of psychoactive alkaloid biosynthetic genes and high mutation rate following tissue culture.</title>
        <authorList>
            <person name="Rajewski A."/>
            <person name="Carter-House D."/>
            <person name="Stajich J."/>
            <person name="Litt A."/>
        </authorList>
    </citation>
    <scope>NUCLEOTIDE SEQUENCE [LARGE SCALE GENOMIC DNA]</scope>
    <source>
        <strain evidence="1">AR-01</strain>
    </source>
</reference>
<comment type="caution">
    <text evidence="1">The sequence shown here is derived from an EMBL/GenBank/DDBJ whole genome shotgun (WGS) entry which is preliminary data.</text>
</comment>
<sequence>MGNAAISQTREDKIISLKSYMDGILPKFMEDGFGTVHGHRHASIPRLSSEIFFISRERDVLLEEGSGSESTTVLSGLFTKSSRKGNSLLQLTYPCEWSSTVS</sequence>
<accession>A0ABS8V6B4</accession>
<proteinExistence type="predicted"/>
<dbReference type="EMBL" id="JACEIK010003486">
    <property type="protein sequence ID" value="MCD9641896.1"/>
    <property type="molecule type" value="Genomic_DNA"/>
</dbReference>
<organism evidence="1 2">
    <name type="scientific">Datura stramonium</name>
    <name type="common">Jimsonweed</name>
    <name type="synonym">Common thornapple</name>
    <dbReference type="NCBI Taxonomy" id="4076"/>
    <lineage>
        <taxon>Eukaryota</taxon>
        <taxon>Viridiplantae</taxon>
        <taxon>Streptophyta</taxon>
        <taxon>Embryophyta</taxon>
        <taxon>Tracheophyta</taxon>
        <taxon>Spermatophyta</taxon>
        <taxon>Magnoliopsida</taxon>
        <taxon>eudicotyledons</taxon>
        <taxon>Gunneridae</taxon>
        <taxon>Pentapetalae</taxon>
        <taxon>asterids</taxon>
        <taxon>lamiids</taxon>
        <taxon>Solanales</taxon>
        <taxon>Solanaceae</taxon>
        <taxon>Solanoideae</taxon>
        <taxon>Datureae</taxon>
        <taxon>Datura</taxon>
    </lineage>
</organism>
<keyword evidence="2" id="KW-1185">Reference proteome</keyword>